<accession>A0A398BG05</accession>
<keyword evidence="2" id="KW-1185">Reference proteome</keyword>
<sequence>MNELERYKLVKFCVMATSVIRRIDIDNVDEKRFLNMSSEELTKESDRLEYLLKNDAQFE</sequence>
<protein>
    <submittedName>
        <fullName evidence="1">Uncharacterized protein</fullName>
    </submittedName>
</protein>
<evidence type="ECO:0000313" key="2">
    <source>
        <dbReference type="Proteomes" id="UP000265816"/>
    </source>
</evidence>
<organism evidence="1 2">
    <name type="scientific">Mesobacillus zeae</name>
    <dbReference type="NCBI Taxonomy" id="1917180"/>
    <lineage>
        <taxon>Bacteria</taxon>
        <taxon>Bacillati</taxon>
        <taxon>Bacillota</taxon>
        <taxon>Bacilli</taxon>
        <taxon>Bacillales</taxon>
        <taxon>Bacillaceae</taxon>
        <taxon>Mesobacillus</taxon>
    </lineage>
</organism>
<dbReference type="Proteomes" id="UP000265816">
    <property type="component" value="Unassembled WGS sequence"/>
</dbReference>
<gene>
    <name evidence="1" type="ORF">D1970_00380</name>
</gene>
<proteinExistence type="predicted"/>
<name>A0A398BG05_9BACI</name>
<evidence type="ECO:0000313" key="1">
    <source>
        <dbReference type="EMBL" id="RID88992.1"/>
    </source>
</evidence>
<dbReference type="EMBL" id="QWVT01000001">
    <property type="protein sequence ID" value="RID88992.1"/>
    <property type="molecule type" value="Genomic_DNA"/>
</dbReference>
<reference evidence="1 2" key="1">
    <citation type="submission" date="2018-08" db="EMBL/GenBank/DDBJ databases">
        <title>Bacillus jemisoniae sp. nov., Bacillus chryseoplanitiae sp. nov., Bacillus resnikiae sp. nov., and Bacillus frankliniae sp. nov., isolated from Viking spacecraft and associated surfaces.</title>
        <authorList>
            <person name="Seuylemezian A."/>
            <person name="Vaishampayan P."/>
        </authorList>
    </citation>
    <scope>NUCLEOTIDE SEQUENCE [LARGE SCALE GENOMIC DNA]</scope>
    <source>
        <strain evidence="1 2">JJ-247</strain>
    </source>
</reference>
<comment type="caution">
    <text evidence="1">The sequence shown here is derived from an EMBL/GenBank/DDBJ whole genome shotgun (WGS) entry which is preliminary data.</text>
</comment>
<dbReference type="AlphaFoldDB" id="A0A398BG05"/>
<dbReference type="RefSeq" id="WP_119110904.1">
    <property type="nucleotide sequence ID" value="NZ_CBCSEO010000001.1"/>
</dbReference>